<sequence>MPISIRCPQCSTAIKAPDQAAGKRVKCPKCATVIAVPAAQPAQKSAAQRPAAPKAAAPKSAAKRPPAQRPASPAPTPSNAYSPFESDEPKFGDDDLLTQSDFDSHNPFKSKKPSGPDIPQAKAKAKRADSFYKTPAIVGMVASGLNISAALVLVILLIIGIVRTALAGEDGMALAIGLLSVRLLIFAGFTIGGGIQSIIASLNLWHRTSRNACMIAVGEFIFNPLAFGLLFYFSDIESWIVPLVIGGVFAIWNWTAAVWFILAVSGEQAKIDFEEIDSDEIDELAAELQRRAAKKEGGGH</sequence>
<dbReference type="KEGG" id="rml:FF011L_14150"/>
<evidence type="ECO:0008006" key="5">
    <source>
        <dbReference type="Google" id="ProtNLM"/>
    </source>
</evidence>
<keyword evidence="2" id="KW-0812">Transmembrane</keyword>
<reference evidence="3 4" key="1">
    <citation type="submission" date="2019-02" db="EMBL/GenBank/DDBJ databases">
        <title>Deep-cultivation of Planctomycetes and their phenomic and genomic characterization uncovers novel biology.</title>
        <authorList>
            <person name="Wiegand S."/>
            <person name="Jogler M."/>
            <person name="Boedeker C."/>
            <person name="Pinto D."/>
            <person name="Vollmers J."/>
            <person name="Rivas-Marin E."/>
            <person name="Kohn T."/>
            <person name="Peeters S.H."/>
            <person name="Heuer A."/>
            <person name="Rast P."/>
            <person name="Oberbeckmann S."/>
            <person name="Bunk B."/>
            <person name="Jeske O."/>
            <person name="Meyerdierks A."/>
            <person name="Storesund J.E."/>
            <person name="Kallscheuer N."/>
            <person name="Luecker S."/>
            <person name="Lage O.M."/>
            <person name="Pohl T."/>
            <person name="Merkel B.J."/>
            <person name="Hornburger P."/>
            <person name="Mueller R.-W."/>
            <person name="Bruemmer F."/>
            <person name="Labrenz M."/>
            <person name="Spormann A.M."/>
            <person name="Op den Camp H."/>
            <person name="Overmann J."/>
            <person name="Amann R."/>
            <person name="Jetten M.S.M."/>
            <person name="Mascher T."/>
            <person name="Medema M.H."/>
            <person name="Devos D.P."/>
            <person name="Kaster A.-K."/>
            <person name="Ovreas L."/>
            <person name="Rohde M."/>
            <person name="Galperin M.Y."/>
            <person name="Jogler C."/>
        </authorList>
    </citation>
    <scope>NUCLEOTIDE SEQUENCE [LARGE SCALE GENOMIC DNA]</scope>
    <source>
        <strain evidence="3 4">FF011L</strain>
    </source>
</reference>
<proteinExistence type="predicted"/>
<protein>
    <recommendedName>
        <fullName evidence="5">Zinc finger/thioredoxin putative domain-containing protein</fullName>
    </recommendedName>
</protein>
<dbReference type="Proteomes" id="UP000320672">
    <property type="component" value="Chromosome"/>
</dbReference>
<dbReference type="Gene3D" id="2.20.28.160">
    <property type="match status" value="1"/>
</dbReference>
<feature type="compositionally biased region" description="Low complexity" evidence="1">
    <location>
        <begin position="38"/>
        <end position="71"/>
    </location>
</feature>
<dbReference type="CDD" id="cd20335">
    <property type="entry name" value="BRcat_RBR"/>
    <property type="match status" value="1"/>
</dbReference>
<dbReference type="RefSeq" id="WP_218933057.1">
    <property type="nucleotide sequence ID" value="NZ_CP036262.1"/>
</dbReference>
<gene>
    <name evidence="3" type="ORF">FF011L_14150</name>
</gene>
<evidence type="ECO:0000256" key="1">
    <source>
        <dbReference type="SAM" id="MobiDB-lite"/>
    </source>
</evidence>
<keyword evidence="4" id="KW-1185">Reference proteome</keyword>
<evidence type="ECO:0000313" key="4">
    <source>
        <dbReference type="Proteomes" id="UP000320672"/>
    </source>
</evidence>
<feature type="transmembrane region" description="Helical" evidence="2">
    <location>
        <begin position="212"/>
        <end position="233"/>
    </location>
</feature>
<organism evidence="3 4">
    <name type="scientific">Roseimaritima multifibrata</name>
    <dbReference type="NCBI Taxonomy" id="1930274"/>
    <lineage>
        <taxon>Bacteria</taxon>
        <taxon>Pseudomonadati</taxon>
        <taxon>Planctomycetota</taxon>
        <taxon>Planctomycetia</taxon>
        <taxon>Pirellulales</taxon>
        <taxon>Pirellulaceae</taxon>
        <taxon>Roseimaritima</taxon>
    </lineage>
</organism>
<evidence type="ECO:0000256" key="2">
    <source>
        <dbReference type="SAM" id="Phobius"/>
    </source>
</evidence>
<dbReference type="AlphaFoldDB" id="A0A517MCQ0"/>
<accession>A0A517MCQ0</accession>
<feature type="transmembrane region" description="Helical" evidence="2">
    <location>
        <begin position="239"/>
        <end position="262"/>
    </location>
</feature>
<feature type="region of interest" description="Disordered" evidence="1">
    <location>
        <begin position="38"/>
        <end position="120"/>
    </location>
</feature>
<evidence type="ECO:0000313" key="3">
    <source>
        <dbReference type="EMBL" id="QDS92668.1"/>
    </source>
</evidence>
<feature type="transmembrane region" description="Helical" evidence="2">
    <location>
        <begin position="136"/>
        <end position="162"/>
    </location>
</feature>
<dbReference type="EMBL" id="CP036262">
    <property type="protein sequence ID" value="QDS92668.1"/>
    <property type="molecule type" value="Genomic_DNA"/>
</dbReference>
<name>A0A517MCQ0_9BACT</name>
<feature type="transmembrane region" description="Helical" evidence="2">
    <location>
        <begin position="174"/>
        <end position="200"/>
    </location>
</feature>
<keyword evidence="2" id="KW-0472">Membrane</keyword>
<keyword evidence="2" id="KW-1133">Transmembrane helix</keyword>